<proteinExistence type="predicted"/>
<reference evidence="2 3" key="1">
    <citation type="submission" date="2023-11" db="EMBL/GenBank/DDBJ databases">
        <title>An acidophilic fungus is an integral part of prey digestion in a carnivorous sundew plant.</title>
        <authorList>
            <person name="Tsai I.J."/>
        </authorList>
    </citation>
    <scope>NUCLEOTIDE SEQUENCE [LARGE SCALE GENOMIC DNA]</scope>
    <source>
        <strain evidence="2">169a</strain>
    </source>
</reference>
<feature type="region of interest" description="Disordered" evidence="1">
    <location>
        <begin position="166"/>
        <end position="195"/>
    </location>
</feature>
<protein>
    <submittedName>
        <fullName evidence="2">Uncharacterized protein</fullName>
    </submittedName>
</protein>
<accession>A0AAQ3R753</accession>
<feature type="compositionally biased region" description="Polar residues" evidence="1">
    <location>
        <begin position="75"/>
        <end position="88"/>
    </location>
</feature>
<evidence type="ECO:0000313" key="2">
    <source>
        <dbReference type="EMBL" id="WPH04011.1"/>
    </source>
</evidence>
<dbReference type="AlphaFoldDB" id="A0AAQ3R753"/>
<keyword evidence="3" id="KW-1185">Reference proteome</keyword>
<sequence>MVQKPSGPDAGSVSSVNGDHHPSVNTSDLPDGLAPSIHSSPHPSIVESFLSNDDAKSSLHGSSIHGDETKEPSIDGSSGNLRSASSKFANLRAAFEKGPANEANASPGKRSFSARSPSPRVASGRWHDHESELRKLRSELDKERELRIAQEDKSAQLTREAEQLRKQLQDGTNETPKPADSTPNTPKKENVGDLQRQLSEMKRNISRSTRMESQVADSTFVREIGVLHYEIQNWVVNNFRRSKTDMTAEQMVTRLESVAEPEQMERLRKLYEAWDPSARLSIYQATAMSFIMEIFAENLLFGLPSQEPWRKSLRRTAETLPAVLTPESYNKWRSITLDEIRQSPQIKQPIDIAASGMTEIICLTLSVITETDMNESMKTSLKTIILRVISLAHLFRVQRPQYDFDLPTPNTLFDAASMEDIELESDITNGHNIRCATFPTIYKIGDEHGHHTHLRNVIVKAKVLCNEA</sequence>
<dbReference type="EMBL" id="CP138591">
    <property type="protein sequence ID" value="WPH04011.1"/>
    <property type="molecule type" value="Genomic_DNA"/>
</dbReference>
<feature type="compositionally biased region" description="Low complexity" evidence="1">
    <location>
        <begin position="35"/>
        <end position="45"/>
    </location>
</feature>
<dbReference type="Proteomes" id="UP001303373">
    <property type="component" value="Chromosome 12"/>
</dbReference>
<feature type="compositionally biased region" description="Polar residues" evidence="1">
    <location>
        <begin position="169"/>
        <end position="185"/>
    </location>
</feature>
<feature type="compositionally biased region" description="Polar residues" evidence="1">
    <location>
        <begin position="12"/>
        <end position="28"/>
    </location>
</feature>
<evidence type="ECO:0000256" key="1">
    <source>
        <dbReference type="SAM" id="MobiDB-lite"/>
    </source>
</evidence>
<organism evidence="2 3">
    <name type="scientific">Acrodontium crateriforme</name>
    <dbReference type="NCBI Taxonomy" id="150365"/>
    <lineage>
        <taxon>Eukaryota</taxon>
        <taxon>Fungi</taxon>
        <taxon>Dikarya</taxon>
        <taxon>Ascomycota</taxon>
        <taxon>Pezizomycotina</taxon>
        <taxon>Dothideomycetes</taxon>
        <taxon>Dothideomycetidae</taxon>
        <taxon>Mycosphaerellales</taxon>
        <taxon>Teratosphaeriaceae</taxon>
        <taxon>Acrodontium</taxon>
    </lineage>
</organism>
<gene>
    <name evidence="2" type="ORF">R9X50_00689500</name>
</gene>
<evidence type="ECO:0000313" key="3">
    <source>
        <dbReference type="Proteomes" id="UP001303373"/>
    </source>
</evidence>
<name>A0AAQ3R753_9PEZI</name>
<feature type="region of interest" description="Disordered" evidence="1">
    <location>
        <begin position="1"/>
        <end position="132"/>
    </location>
</feature>